<sequence length="260" mass="27649">MARKGKPGKSKELVKIDKQGQVTGRLLPNTVEKSVDKLMGFHRPGVVAHINGIRRKYPDASVQQLHWVLERRYLAAVTTTGAATGATAVVPAIGTVTALALSAAETVAFLEATALFAQSVAELHGITVDEPERTRSLVLALMLGKEGSDIIKQFGFEVLNEDVTRAGYWGAIVNDSLPSAFVAPLLNRLKTAFFKRVAAHQAGSIIGRALPYGIGAVVGGIGNNVLGRRVVKAAREAFPPADVIVLDDEVAKRALKAKRG</sequence>
<evidence type="ECO:0008006" key="3">
    <source>
        <dbReference type="Google" id="ProtNLM"/>
    </source>
</evidence>
<reference evidence="1" key="1">
    <citation type="journal article" date="2014" name="Int. J. Syst. Evol. Microbiol.">
        <title>Complete genome of a new Firmicutes species belonging to the dominant human colonic microbiota ('Ruminococcus bicirculans') reveals two chromosomes and a selective capacity to utilize plant glucans.</title>
        <authorList>
            <consortium name="NISC Comparative Sequencing Program"/>
            <person name="Wegmann U."/>
            <person name="Louis P."/>
            <person name="Goesmann A."/>
            <person name="Henrissat B."/>
            <person name="Duncan S.H."/>
            <person name="Flint H.J."/>
        </authorList>
    </citation>
    <scope>NUCLEOTIDE SEQUENCE</scope>
    <source>
        <strain evidence="1">JCM 17590</strain>
    </source>
</reference>
<gene>
    <name evidence="1" type="ORF">GCM10022286_10240</name>
</gene>
<dbReference type="RefSeq" id="WP_344790673.1">
    <property type="nucleotide sequence ID" value="NZ_BAABBV010000001.1"/>
</dbReference>
<protein>
    <recommendedName>
        <fullName evidence="3">EcsC family protein</fullName>
    </recommendedName>
</protein>
<dbReference type="Proteomes" id="UP001415169">
    <property type="component" value="Unassembled WGS sequence"/>
</dbReference>
<keyword evidence="2" id="KW-1185">Reference proteome</keyword>
<evidence type="ECO:0000313" key="2">
    <source>
        <dbReference type="Proteomes" id="UP001415169"/>
    </source>
</evidence>
<reference evidence="1" key="2">
    <citation type="submission" date="2023-12" db="EMBL/GenBank/DDBJ databases">
        <authorList>
            <person name="Sun Q."/>
            <person name="Inoue M."/>
        </authorList>
    </citation>
    <scope>NUCLEOTIDE SEQUENCE</scope>
    <source>
        <strain evidence="1">JCM 17590</strain>
    </source>
</reference>
<evidence type="ECO:0000313" key="1">
    <source>
        <dbReference type="EMBL" id="GAA4157964.1"/>
    </source>
</evidence>
<organism evidence="1 2">
    <name type="scientific">Gryllotalpicola daejeonensis</name>
    <dbReference type="NCBI Taxonomy" id="993087"/>
    <lineage>
        <taxon>Bacteria</taxon>
        <taxon>Bacillati</taxon>
        <taxon>Actinomycetota</taxon>
        <taxon>Actinomycetes</taxon>
        <taxon>Micrococcales</taxon>
        <taxon>Microbacteriaceae</taxon>
        <taxon>Gryllotalpicola</taxon>
    </lineage>
</organism>
<name>A0ABP7ZHR7_9MICO</name>
<comment type="caution">
    <text evidence="1">The sequence shown here is derived from an EMBL/GenBank/DDBJ whole genome shotgun (WGS) entry which is preliminary data.</text>
</comment>
<accession>A0ABP7ZHR7</accession>
<proteinExistence type="predicted"/>
<dbReference type="EMBL" id="BAABBV010000001">
    <property type="protein sequence ID" value="GAA4157964.1"/>
    <property type="molecule type" value="Genomic_DNA"/>
</dbReference>